<dbReference type="SUPFAM" id="SSF103243">
    <property type="entry name" value="KA1-like"/>
    <property type="match status" value="1"/>
</dbReference>
<feature type="compositionally biased region" description="Polar residues" evidence="11">
    <location>
        <begin position="554"/>
        <end position="571"/>
    </location>
</feature>
<feature type="domain" description="KA1" evidence="13">
    <location>
        <begin position="1234"/>
        <end position="1283"/>
    </location>
</feature>
<feature type="compositionally biased region" description="Polar residues" evidence="11">
    <location>
        <begin position="499"/>
        <end position="522"/>
    </location>
</feature>
<protein>
    <recommendedName>
        <fullName evidence="2">non-specific serine/threonine protein kinase</fullName>
        <ecNumber evidence="2">2.7.11.1</ecNumber>
    </recommendedName>
</protein>
<dbReference type="OrthoDB" id="193931at2759"/>
<feature type="binding site" evidence="10">
    <location>
        <position position="168"/>
    </location>
    <ligand>
        <name>ATP</name>
        <dbReference type="ChEBI" id="CHEBI:30616"/>
    </ligand>
</feature>
<dbReference type="GO" id="GO:0005524">
    <property type="term" value="F:ATP binding"/>
    <property type="evidence" value="ECO:0007669"/>
    <property type="project" value="UniProtKB-UniRule"/>
</dbReference>
<keyword evidence="7 10" id="KW-0067">ATP-binding</keyword>
<feature type="region of interest" description="Disordered" evidence="11">
    <location>
        <begin position="677"/>
        <end position="834"/>
    </location>
</feature>
<feature type="compositionally biased region" description="Basic and acidic residues" evidence="11">
    <location>
        <begin position="886"/>
        <end position="896"/>
    </location>
</feature>
<dbReference type="Pfam" id="PF00069">
    <property type="entry name" value="Pkinase"/>
    <property type="match status" value="1"/>
</dbReference>
<evidence type="ECO:0000259" key="12">
    <source>
        <dbReference type="PROSITE" id="PS50011"/>
    </source>
</evidence>
<evidence type="ECO:0000256" key="5">
    <source>
        <dbReference type="ARBA" id="ARBA00022741"/>
    </source>
</evidence>
<dbReference type="EC" id="2.7.11.1" evidence="2"/>
<dbReference type="SMART" id="SM00220">
    <property type="entry name" value="S_TKc"/>
    <property type="match status" value="1"/>
</dbReference>
<keyword evidence="5 10" id="KW-0547">Nucleotide-binding</keyword>
<keyword evidence="15" id="KW-1185">Reference proteome</keyword>
<dbReference type="InterPro" id="IPR001772">
    <property type="entry name" value="KA1_dom"/>
</dbReference>
<feature type="region of interest" description="Disordered" evidence="11">
    <location>
        <begin position="1176"/>
        <end position="1223"/>
    </location>
</feature>
<organism evidence="14 15">
    <name type="scientific">Schizopora paradoxa</name>
    <dbReference type="NCBI Taxonomy" id="27342"/>
    <lineage>
        <taxon>Eukaryota</taxon>
        <taxon>Fungi</taxon>
        <taxon>Dikarya</taxon>
        <taxon>Basidiomycota</taxon>
        <taxon>Agaricomycotina</taxon>
        <taxon>Agaricomycetes</taxon>
        <taxon>Hymenochaetales</taxon>
        <taxon>Schizoporaceae</taxon>
        <taxon>Schizopora</taxon>
    </lineage>
</organism>
<feature type="compositionally biased region" description="Polar residues" evidence="11">
    <location>
        <begin position="1184"/>
        <end position="1194"/>
    </location>
</feature>
<dbReference type="InterPro" id="IPR017441">
    <property type="entry name" value="Protein_kinase_ATP_BS"/>
</dbReference>
<feature type="region of interest" description="Disordered" evidence="11">
    <location>
        <begin position="499"/>
        <end position="585"/>
    </location>
</feature>
<keyword evidence="4" id="KW-0808">Transferase</keyword>
<comment type="catalytic activity">
    <reaction evidence="9">
        <text>L-seryl-[protein] + ATP = O-phospho-L-seryl-[protein] + ADP + H(+)</text>
        <dbReference type="Rhea" id="RHEA:17989"/>
        <dbReference type="Rhea" id="RHEA-COMP:9863"/>
        <dbReference type="Rhea" id="RHEA-COMP:11604"/>
        <dbReference type="ChEBI" id="CHEBI:15378"/>
        <dbReference type="ChEBI" id="CHEBI:29999"/>
        <dbReference type="ChEBI" id="CHEBI:30616"/>
        <dbReference type="ChEBI" id="CHEBI:83421"/>
        <dbReference type="ChEBI" id="CHEBI:456216"/>
        <dbReference type="EC" id="2.7.11.1"/>
    </reaction>
</comment>
<reference evidence="14 15" key="1">
    <citation type="submission" date="2015-04" db="EMBL/GenBank/DDBJ databases">
        <title>Complete genome sequence of Schizopora paradoxa KUC8140, a cosmopolitan wood degrader in East Asia.</title>
        <authorList>
            <consortium name="DOE Joint Genome Institute"/>
            <person name="Min B."/>
            <person name="Park H."/>
            <person name="Jang Y."/>
            <person name="Kim J.-J."/>
            <person name="Kim K.H."/>
            <person name="Pangilinan J."/>
            <person name="Lipzen A."/>
            <person name="Riley R."/>
            <person name="Grigoriev I.V."/>
            <person name="Spatafora J.W."/>
            <person name="Choi I.-G."/>
        </authorList>
    </citation>
    <scope>NUCLEOTIDE SEQUENCE [LARGE SCALE GENOMIC DNA]</scope>
    <source>
        <strain evidence="14 15">KUC8140</strain>
    </source>
</reference>
<evidence type="ECO:0000256" key="6">
    <source>
        <dbReference type="ARBA" id="ARBA00022777"/>
    </source>
</evidence>
<feature type="region of interest" description="Disordered" evidence="11">
    <location>
        <begin position="1085"/>
        <end position="1160"/>
    </location>
</feature>
<dbReference type="PROSITE" id="PS00108">
    <property type="entry name" value="PROTEIN_KINASE_ST"/>
    <property type="match status" value="1"/>
</dbReference>
<dbReference type="STRING" id="27342.A0A0H2R931"/>
<dbReference type="FunFam" id="1.10.510.10:FF:000792">
    <property type="entry name" value="Non-specific serine/threonine protein kinase"/>
    <property type="match status" value="1"/>
</dbReference>
<dbReference type="Proteomes" id="UP000053477">
    <property type="component" value="Unassembled WGS sequence"/>
</dbReference>
<feature type="compositionally biased region" description="Low complexity" evidence="11">
    <location>
        <begin position="116"/>
        <end position="134"/>
    </location>
</feature>
<dbReference type="GO" id="GO:0005737">
    <property type="term" value="C:cytoplasm"/>
    <property type="evidence" value="ECO:0007669"/>
    <property type="project" value="TreeGrafter"/>
</dbReference>
<dbReference type="GO" id="GO:0004674">
    <property type="term" value="F:protein serine/threonine kinase activity"/>
    <property type="evidence" value="ECO:0007669"/>
    <property type="project" value="UniProtKB-KW"/>
</dbReference>
<feature type="compositionally biased region" description="Basic and acidic residues" evidence="11">
    <location>
        <begin position="1007"/>
        <end position="1024"/>
    </location>
</feature>
<dbReference type="PANTHER" id="PTHR24346">
    <property type="entry name" value="MAP/MICROTUBULE AFFINITY-REGULATING KINASE"/>
    <property type="match status" value="1"/>
</dbReference>
<feature type="compositionally biased region" description="Polar residues" evidence="11">
    <location>
        <begin position="803"/>
        <end position="813"/>
    </location>
</feature>
<evidence type="ECO:0000256" key="8">
    <source>
        <dbReference type="ARBA" id="ARBA00047899"/>
    </source>
</evidence>
<feature type="compositionally biased region" description="Basic and acidic residues" evidence="11">
    <location>
        <begin position="14"/>
        <end position="23"/>
    </location>
</feature>
<dbReference type="PROSITE" id="PS00107">
    <property type="entry name" value="PROTEIN_KINASE_ATP"/>
    <property type="match status" value="1"/>
</dbReference>
<evidence type="ECO:0000256" key="2">
    <source>
        <dbReference type="ARBA" id="ARBA00012513"/>
    </source>
</evidence>
<dbReference type="GO" id="GO:0035556">
    <property type="term" value="P:intracellular signal transduction"/>
    <property type="evidence" value="ECO:0007669"/>
    <property type="project" value="TreeGrafter"/>
</dbReference>
<evidence type="ECO:0000256" key="11">
    <source>
        <dbReference type="SAM" id="MobiDB-lite"/>
    </source>
</evidence>
<dbReference type="Gene3D" id="3.30.310.80">
    <property type="entry name" value="Kinase associated domain 1, KA1"/>
    <property type="match status" value="2"/>
</dbReference>
<dbReference type="PANTHER" id="PTHR24346:SF82">
    <property type="entry name" value="KP78A-RELATED"/>
    <property type="match status" value="1"/>
</dbReference>
<evidence type="ECO:0000256" key="9">
    <source>
        <dbReference type="ARBA" id="ARBA00048679"/>
    </source>
</evidence>
<feature type="domain" description="Protein kinase" evidence="12">
    <location>
        <begin position="139"/>
        <end position="413"/>
    </location>
</feature>
<feature type="compositionally biased region" description="Low complexity" evidence="11">
    <location>
        <begin position="176"/>
        <end position="187"/>
    </location>
</feature>
<feature type="compositionally biased region" description="Polar residues" evidence="11">
    <location>
        <begin position="917"/>
        <end position="929"/>
    </location>
</feature>
<dbReference type="InterPro" id="IPR000719">
    <property type="entry name" value="Prot_kinase_dom"/>
</dbReference>
<evidence type="ECO:0000256" key="7">
    <source>
        <dbReference type="ARBA" id="ARBA00022840"/>
    </source>
</evidence>
<feature type="compositionally biased region" description="Polar residues" evidence="11">
    <location>
        <begin position="681"/>
        <end position="697"/>
    </location>
</feature>
<evidence type="ECO:0000259" key="13">
    <source>
        <dbReference type="PROSITE" id="PS50032"/>
    </source>
</evidence>
<keyword evidence="6 14" id="KW-0418">Kinase</keyword>
<sequence length="1283" mass="138358">MVAYPTSLATSSSPKDDANDNSDRVTPSHGGLVVGHEFDIPITRRSSPPPSEVRAMTNTTTTTNPSPTPRAPTANSSRPRPLSMPMAPAQYTNGIMASVGNDVNGRHPPAVAAAVNDGAAGQNSRSQRSGRSNRVLGDYTLGKTLGAGSMGKVKLAYHNITGEKLAIKILPRVAPGSSSSGQNGAQQTPEQAAKQATRDASKEVRTIREAALSMLLHHPYICGMRELITHTNHYYMVFEYVNGGQMLDYIISHGRLRERVARKFARQIGSALDYCHRNNVVHRDLKIENILISQTGNIKIIDFGLSNLYKPLSHLSTFCGSLYFAAPELLNAKVYTGPEVDVWSFGVVLYVLVCGKVPFDDQSMPALHAKIKRGLVEYPVWLSAECKHLLTRMLVVNPAARATLAEVLSHPWMVRGHNSPPDAHMLHREPLRADEIDRQVIKGMTGFEFGTEDDIERRLIEVLESESYLRAVDHWERKRSHGKNGGGISNASLVSYESAASSGSNGNRLSSIDQPLTPSGTTKKNKRFSGFDFYKRKLFSPGSSPPETPTPASNNRSTPNSGSHLSHSSLVDVQHREPPDPTAGFHPLISMYFLAREKMEREKVYGPGHFASSQLSLTGANGADAVQAPSPPPSAMKPVGQPAKPKQTESPKANYNMQLPRLPAPETSHYSGMSYDAAPATPQSAQAVTPTQPTFGSPQPRARDTGVGVGLPKQLDVPSTDAGAMEPAPPSPAQAILPRAPPESKHRRSHSLSTKPAMLKGLGGLMGGHHGDRERERLQVPPATAGPELRTFSEKPELGMGSGSVSSPEQQRPLSHAGEHTEEPSSDFGPSAFSGAATLMRKFGTILGGGKEDSVRRHGKRASILGGLSPRPSKDERQPSAQSPVEQHDAEKEALKENLSPPPKSNENKENEMAEVQRNTVSASQSQPIGSVHRRAQTILDPQGRAARHERRSSTGATLFASAGGTIGRHRRPVTSAGGPLSAGIPGRDGEHGGFGRMDEEEEGDGDGAHDEQNQREDEQDRMSAEKEFKPVFMKGLFSVSTTTSKSPTAIKADLRRVLDRMQVQYRETRSGFECIHTPSIDLSTVQTTDSSSNSRKSHHEGGVVRRSLTKKASKLSFALKGKDKDGSPPKSAHGETSTLSSGTAVRSDSTSSSLYNVSSNAHTVKPEEINGVIVDSASKAPPTDQSSDTSATKGKNLPPIPRDFASQPQTPPSGAPLSAIPTGEVDPDVFETIGSSTLCVRFEINIIKVPWLPLHGIQFRRVGGNGWQYQMLARRVLTELKL</sequence>
<proteinExistence type="inferred from homology"/>
<dbReference type="InParanoid" id="A0A0H2R931"/>
<feature type="region of interest" description="Disordered" evidence="11">
    <location>
        <begin position="116"/>
        <end position="135"/>
    </location>
</feature>
<dbReference type="GO" id="GO:0000226">
    <property type="term" value="P:microtubule cytoskeleton organization"/>
    <property type="evidence" value="ECO:0007669"/>
    <property type="project" value="TreeGrafter"/>
</dbReference>
<feature type="region of interest" description="Disordered" evidence="11">
    <location>
        <begin position="176"/>
        <end position="201"/>
    </location>
</feature>
<evidence type="ECO:0000256" key="1">
    <source>
        <dbReference type="ARBA" id="ARBA00010791"/>
    </source>
</evidence>
<gene>
    <name evidence="14" type="ORF">SCHPADRAFT_944505</name>
</gene>
<feature type="region of interest" description="Disordered" evidence="11">
    <location>
        <begin position="622"/>
        <end position="653"/>
    </location>
</feature>
<feature type="compositionally biased region" description="Low complexity" evidence="11">
    <location>
        <begin position="55"/>
        <end position="77"/>
    </location>
</feature>
<feature type="compositionally biased region" description="Polar residues" evidence="11">
    <location>
        <begin position="1135"/>
        <end position="1147"/>
    </location>
</feature>
<dbReference type="InterPro" id="IPR011009">
    <property type="entry name" value="Kinase-like_dom_sf"/>
</dbReference>
<dbReference type="PROSITE" id="PS50011">
    <property type="entry name" value="PROTEIN_KINASE_DOM"/>
    <property type="match status" value="1"/>
</dbReference>
<accession>A0A0H2R931</accession>
<evidence type="ECO:0000313" key="15">
    <source>
        <dbReference type="Proteomes" id="UP000053477"/>
    </source>
</evidence>
<dbReference type="Pfam" id="PF02149">
    <property type="entry name" value="KA1"/>
    <property type="match status" value="1"/>
</dbReference>
<feature type="compositionally biased region" description="Low complexity" evidence="11">
    <location>
        <begin position="1148"/>
        <end position="1160"/>
    </location>
</feature>
<evidence type="ECO:0000256" key="10">
    <source>
        <dbReference type="PROSITE-ProRule" id="PRU10141"/>
    </source>
</evidence>
<dbReference type="Gene3D" id="1.10.510.10">
    <property type="entry name" value="Transferase(Phosphotransferase) domain 1"/>
    <property type="match status" value="1"/>
</dbReference>
<dbReference type="SUPFAM" id="SSF56112">
    <property type="entry name" value="Protein kinase-like (PK-like)"/>
    <property type="match status" value="1"/>
</dbReference>
<dbReference type="CDD" id="cd14077">
    <property type="entry name" value="STKc_Kin1_2"/>
    <property type="match status" value="1"/>
</dbReference>
<evidence type="ECO:0000313" key="14">
    <source>
        <dbReference type="EMBL" id="KLO08360.1"/>
    </source>
</evidence>
<dbReference type="EMBL" id="KQ086094">
    <property type="protein sequence ID" value="KLO08360.1"/>
    <property type="molecule type" value="Genomic_DNA"/>
</dbReference>
<dbReference type="FunCoup" id="A0A0H2R931">
    <property type="interactions" value="128"/>
</dbReference>
<keyword evidence="3" id="KW-0723">Serine/threonine-protein kinase</keyword>
<dbReference type="GO" id="GO:0106310">
    <property type="term" value="F:protein serine kinase activity"/>
    <property type="evidence" value="ECO:0007669"/>
    <property type="project" value="RHEA"/>
</dbReference>
<dbReference type="InterPro" id="IPR028375">
    <property type="entry name" value="KA1/Ssp2_C"/>
</dbReference>
<feature type="region of interest" description="Disordered" evidence="11">
    <location>
        <begin position="847"/>
        <end position="1024"/>
    </location>
</feature>
<comment type="similarity">
    <text evidence="1">Belongs to the protein kinase superfamily. CAMK Ser/Thr protein kinase family. NIM1 subfamily.</text>
</comment>
<comment type="catalytic activity">
    <reaction evidence="8">
        <text>L-threonyl-[protein] + ATP = O-phospho-L-threonyl-[protein] + ADP + H(+)</text>
        <dbReference type="Rhea" id="RHEA:46608"/>
        <dbReference type="Rhea" id="RHEA-COMP:11060"/>
        <dbReference type="Rhea" id="RHEA-COMP:11605"/>
        <dbReference type="ChEBI" id="CHEBI:15378"/>
        <dbReference type="ChEBI" id="CHEBI:30013"/>
        <dbReference type="ChEBI" id="CHEBI:30616"/>
        <dbReference type="ChEBI" id="CHEBI:61977"/>
        <dbReference type="ChEBI" id="CHEBI:456216"/>
        <dbReference type="EC" id="2.7.11.1"/>
    </reaction>
</comment>
<evidence type="ECO:0000256" key="3">
    <source>
        <dbReference type="ARBA" id="ARBA00022527"/>
    </source>
</evidence>
<feature type="region of interest" description="Disordered" evidence="11">
    <location>
        <begin position="1"/>
        <end position="88"/>
    </location>
</feature>
<feature type="compositionally biased region" description="Basic and acidic residues" evidence="11">
    <location>
        <begin position="988"/>
        <end position="998"/>
    </location>
</feature>
<feature type="compositionally biased region" description="Polar residues" evidence="11">
    <location>
        <begin position="1085"/>
        <end position="1095"/>
    </location>
</feature>
<feature type="compositionally biased region" description="Basic and acidic residues" evidence="11">
    <location>
        <begin position="769"/>
        <end position="778"/>
    </location>
</feature>
<dbReference type="InterPro" id="IPR008271">
    <property type="entry name" value="Ser/Thr_kinase_AS"/>
</dbReference>
<name>A0A0H2R931_9AGAM</name>
<dbReference type="PROSITE" id="PS50032">
    <property type="entry name" value="KA1"/>
    <property type="match status" value="1"/>
</dbReference>
<evidence type="ECO:0000256" key="4">
    <source>
        <dbReference type="ARBA" id="ARBA00022679"/>
    </source>
</evidence>